<keyword evidence="9" id="KW-1185">Reference proteome</keyword>
<dbReference type="InterPro" id="IPR017941">
    <property type="entry name" value="Rieske_2Fe-2S"/>
</dbReference>
<dbReference type="CDD" id="cd03469">
    <property type="entry name" value="Rieske_RO_Alpha_N"/>
    <property type="match status" value="1"/>
</dbReference>
<dbReference type="PRINTS" id="PR00090">
    <property type="entry name" value="RNGDIOXGNASE"/>
</dbReference>
<protein>
    <submittedName>
        <fullName evidence="8">SRPBCC family protein</fullName>
    </submittedName>
</protein>
<evidence type="ECO:0000256" key="2">
    <source>
        <dbReference type="ARBA" id="ARBA00022714"/>
    </source>
</evidence>
<accession>A0ABU0YGS6</accession>
<dbReference type="PANTHER" id="PTHR43756">
    <property type="entry name" value="CHOLINE MONOOXYGENASE, CHLOROPLASTIC"/>
    <property type="match status" value="1"/>
</dbReference>
<organism evidence="8 9">
    <name type="scientific">Dongia sedimenti</name>
    <dbReference type="NCBI Taxonomy" id="3064282"/>
    <lineage>
        <taxon>Bacteria</taxon>
        <taxon>Pseudomonadati</taxon>
        <taxon>Pseudomonadota</taxon>
        <taxon>Alphaproteobacteria</taxon>
        <taxon>Rhodospirillales</taxon>
        <taxon>Dongiaceae</taxon>
        <taxon>Dongia</taxon>
    </lineage>
</organism>
<evidence type="ECO:0000256" key="5">
    <source>
        <dbReference type="ARBA" id="ARBA00023004"/>
    </source>
</evidence>
<evidence type="ECO:0000259" key="7">
    <source>
        <dbReference type="PROSITE" id="PS51296"/>
    </source>
</evidence>
<evidence type="ECO:0000256" key="4">
    <source>
        <dbReference type="ARBA" id="ARBA00023002"/>
    </source>
</evidence>
<dbReference type="Pfam" id="PF00848">
    <property type="entry name" value="Ring_hydroxyl_A"/>
    <property type="match status" value="1"/>
</dbReference>
<dbReference type="InterPro" id="IPR036922">
    <property type="entry name" value="Rieske_2Fe-2S_sf"/>
</dbReference>
<dbReference type="Proteomes" id="UP001230156">
    <property type="component" value="Unassembled WGS sequence"/>
</dbReference>
<dbReference type="Gene3D" id="3.90.380.10">
    <property type="entry name" value="Naphthalene 1,2-dioxygenase Alpha Subunit, Chain A, domain 1"/>
    <property type="match status" value="1"/>
</dbReference>
<feature type="domain" description="Rieske" evidence="7">
    <location>
        <begin position="53"/>
        <end position="159"/>
    </location>
</feature>
<dbReference type="Gene3D" id="2.102.10.10">
    <property type="entry name" value="Rieske [2Fe-2S] iron-sulphur domain"/>
    <property type="match status" value="1"/>
</dbReference>
<sequence>MPEVSAELESVLAKLRACAAAPLERATAMPPELYSSAALYAHEQKEIFAKEWLSPGRAADIPNPGDYLSFAINDQPVFCIRGDDGQIRSFSNVCLHRMMRLVDGKGHCTRIVCPYHAWTYDNGGHLLAAPHMKKSPGFNPRDHRLPEIRTELWEGWIYITLNNQAPKVADLLAPLLPVVERYRMADYVHCATEDFVWNTNWKLLTENFMEGYHLPVAHKKTVGAWFPAEETGFPEQRFDAFTYQTFIKDQTAKYGLAHASNTRLTDRWRYTSVMPTVFPTHMYVLAPDHLWYLSLRPKSLGEVHLRFGYALAPEVYESLEDRDSFIAETNAFFDRVNDEDRMVTEGIYLGSRAPLAKGGRLSWLEREIHDFMQYLLRRLDTGETESQARPKLSVAR</sequence>
<evidence type="ECO:0000256" key="1">
    <source>
        <dbReference type="ARBA" id="ARBA00001962"/>
    </source>
</evidence>
<keyword evidence="6" id="KW-0411">Iron-sulfur</keyword>
<proteinExistence type="predicted"/>
<dbReference type="CDD" id="cd08885">
    <property type="entry name" value="RHO_alpha_C_1"/>
    <property type="match status" value="1"/>
</dbReference>
<keyword evidence="5" id="KW-0408">Iron</keyword>
<evidence type="ECO:0000256" key="6">
    <source>
        <dbReference type="ARBA" id="ARBA00023014"/>
    </source>
</evidence>
<dbReference type="Pfam" id="PF00355">
    <property type="entry name" value="Rieske"/>
    <property type="match status" value="1"/>
</dbReference>
<dbReference type="InterPro" id="IPR015879">
    <property type="entry name" value="Ring_hydroxy_dOase_asu_C_dom"/>
</dbReference>
<name>A0ABU0YGS6_9PROT</name>
<evidence type="ECO:0000313" key="8">
    <source>
        <dbReference type="EMBL" id="MDQ7246916.1"/>
    </source>
</evidence>
<evidence type="ECO:0000256" key="3">
    <source>
        <dbReference type="ARBA" id="ARBA00022723"/>
    </source>
</evidence>
<dbReference type="RefSeq" id="WP_379954332.1">
    <property type="nucleotide sequence ID" value="NZ_JAUYVI010000002.1"/>
</dbReference>
<dbReference type="SUPFAM" id="SSF55961">
    <property type="entry name" value="Bet v1-like"/>
    <property type="match status" value="1"/>
</dbReference>
<evidence type="ECO:0000313" key="9">
    <source>
        <dbReference type="Proteomes" id="UP001230156"/>
    </source>
</evidence>
<comment type="caution">
    <text evidence="8">The sequence shown here is derived from an EMBL/GenBank/DDBJ whole genome shotgun (WGS) entry which is preliminary data.</text>
</comment>
<dbReference type="SUPFAM" id="SSF50022">
    <property type="entry name" value="ISP domain"/>
    <property type="match status" value="1"/>
</dbReference>
<dbReference type="PROSITE" id="PS51296">
    <property type="entry name" value="RIESKE"/>
    <property type="match status" value="1"/>
</dbReference>
<keyword evidence="2" id="KW-0001">2Fe-2S</keyword>
<reference evidence="9" key="1">
    <citation type="submission" date="2023-08" db="EMBL/GenBank/DDBJ databases">
        <title>Rhodospirillaceae gen. nov., a novel taxon isolated from the Yangtze River Yuezi River estuary sludge.</title>
        <authorList>
            <person name="Ruan L."/>
        </authorList>
    </citation>
    <scope>NUCLEOTIDE SEQUENCE [LARGE SCALE GENOMIC DNA]</scope>
    <source>
        <strain evidence="9">R-7</strain>
    </source>
</reference>
<keyword evidence="3" id="KW-0479">Metal-binding</keyword>
<dbReference type="PANTHER" id="PTHR43756:SF5">
    <property type="entry name" value="CHOLINE MONOOXYGENASE, CHLOROPLASTIC"/>
    <property type="match status" value="1"/>
</dbReference>
<gene>
    <name evidence="8" type="ORF">Q8A70_04540</name>
</gene>
<keyword evidence="4" id="KW-0560">Oxidoreductase</keyword>
<dbReference type="InterPro" id="IPR001663">
    <property type="entry name" value="Rng_hydr_dOase-A"/>
</dbReference>
<comment type="cofactor">
    <cofactor evidence="1">
        <name>Fe cation</name>
        <dbReference type="ChEBI" id="CHEBI:24875"/>
    </cofactor>
</comment>
<dbReference type="EMBL" id="JAUYVI010000002">
    <property type="protein sequence ID" value="MDQ7246916.1"/>
    <property type="molecule type" value="Genomic_DNA"/>
</dbReference>